<dbReference type="InterPro" id="IPR043502">
    <property type="entry name" value="DNA/RNA_pol_sf"/>
</dbReference>
<keyword evidence="2" id="KW-0808">Transferase</keyword>
<keyword evidence="11" id="KW-1185">Reference proteome</keyword>
<dbReference type="InterPro" id="IPR034132">
    <property type="entry name" value="RP_Saci-like"/>
</dbReference>
<accession>A0A812D4G8</accession>
<dbReference type="GO" id="GO:0006508">
    <property type="term" value="P:proteolysis"/>
    <property type="evidence" value="ECO:0007669"/>
    <property type="project" value="UniProtKB-KW"/>
</dbReference>
<evidence type="ECO:0000256" key="1">
    <source>
        <dbReference type="ARBA" id="ARBA00022670"/>
    </source>
</evidence>
<evidence type="ECO:0000256" key="5">
    <source>
        <dbReference type="ARBA" id="ARBA00022759"/>
    </source>
</evidence>
<dbReference type="AlphaFoldDB" id="A0A812D4G8"/>
<dbReference type="Proteomes" id="UP000597762">
    <property type="component" value="Unassembled WGS sequence"/>
</dbReference>
<keyword evidence="5" id="KW-0255">Endonuclease</keyword>
<organism evidence="10 11">
    <name type="scientific">Acanthosepion pharaonis</name>
    <name type="common">Pharaoh cuttlefish</name>
    <name type="synonym">Sepia pharaonis</name>
    <dbReference type="NCBI Taxonomy" id="158019"/>
    <lineage>
        <taxon>Eukaryota</taxon>
        <taxon>Metazoa</taxon>
        <taxon>Spiralia</taxon>
        <taxon>Lophotrochozoa</taxon>
        <taxon>Mollusca</taxon>
        <taxon>Cephalopoda</taxon>
        <taxon>Coleoidea</taxon>
        <taxon>Decapodiformes</taxon>
        <taxon>Sepiida</taxon>
        <taxon>Sepiina</taxon>
        <taxon>Sepiidae</taxon>
        <taxon>Acanthosepion</taxon>
    </lineage>
</organism>
<sequence length="545" mass="61111">MQSLLGSDTIYDTVLKLMWLDKLQPEIVRILAALTDEVDIEKLAVIADKIADTTPNWQISSNCRSSLYGLMKFETHRGEVGAIQLPRITIVDHAQRRVALATVSMVIAVTMRCLARALESANRHVLCGTHSQLTYRENDLPVKALAARTDNRNRLFYIRDRNSNLDFLVDTGAQVSVVPFKNCDKSTLSKQASLKLQATNGTSINTYGERVMSLNIGLRREFVWTFTIANVEMPILGADFLAHYDLSVDLFSRTLTDARTNLQRRGSTSIHSTLGLTAVVPKANGYEKLLQKYKSLLCRAYQTHAIKTTGPPVHTQPLRLHPSKLRVAKDAFNNMLKLGIIRPSSSSYATPLHMVPKADSHNWRPHRDYRLLNAQTVPDKYPIHHIKDFALSLEGAIVFTKLDLRKAFYQISIEQSDIPKTAITTPFGLFKFTRMPFGLRKAAQSFQRLIDEVLRGLPYTYAYIDDSPQPSTSRQPKTSSTKKATPATSSDLPPSPCPSTPLCREKLSPASLSLSSAQSHIPLSRDPIPFRQSYTPRHHPHSFSH</sequence>
<dbReference type="InterPro" id="IPR000477">
    <property type="entry name" value="RT_dom"/>
</dbReference>
<feature type="compositionally biased region" description="Basic residues" evidence="8">
    <location>
        <begin position="536"/>
        <end position="545"/>
    </location>
</feature>
<dbReference type="InterPro" id="IPR053134">
    <property type="entry name" value="RNA-dir_DNA_polymerase"/>
</dbReference>
<dbReference type="Gene3D" id="3.10.10.10">
    <property type="entry name" value="HIV Type 1 Reverse Transcriptase, subunit A, domain 1"/>
    <property type="match status" value="1"/>
</dbReference>
<evidence type="ECO:0000256" key="6">
    <source>
        <dbReference type="ARBA" id="ARBA00022801"/>
    </source>
</evidence>
<dbReference type="SUPFAM" id="SSF56672">
    <property type="entry name" value="DNA/RNA polymerases"/>
    <property type="match status" value="1"/>
</dbReference>
<dbReference type="Pfam" id="PF00078">
    <property type="entry name" value="RVT_1"/>
    <property type="match status" value="1"/>
</dbReference>
<feature type="region of interest" description="Disordered" evidence="8">
    <location>
        <begin position="465"/>
        <end position="545"/>
    </location>
</feature>
<evidence type="ECO:0000256" key="2">
    <source>
        <dbReference type="ARBA" id="ARBA00022679"/>
    </source>
</evidence>
<dbReference type="PROSITE" id="PS00141">
    <property type="entry name" value="ASP_PROTEASE"/>
    <property type="match status" value="1"/>
</dbReference>
<dbReference type="GO" id="GO:0004519">
    <property type="term" value="F:endonuclease activity"/>
    <property type="evidence" value="ECO:0007669"/>
    <property type="project" value="UniProtKB-KW"/>
</dbReference>
<protein>
    <recommendedName>
        <fullName evidence="9">Peptidase A2 domain-containing protein</fullName>
    </recommendedName>
</protein>
<evidence type="ECO:0000256" key="7">
    <source>
        <dbReference type="ARBA" id="ARBA00022918"/>
    </source>
</evidence>
<dbReference type="PANTHER" id="PTHR24559">
    <property type="entry name" value="TRANSPOSON TY3-I GAG-POL POLYPROTEIN"/>
    <property type="match status" value="1"/>
</dbReference>
<evidence type="ECO:0000256" key="4">
    <source>
        <dbReference type="ARBA" id="ARBA00022722"/>
    </source>
</evidence>
<gene>
    <name evidence="10" type="ORF">SPHA_45890</name>
</gene>
<reference evidence="10" key="1">
    <citation type="submission" date="2021-01" db="EMBL/GenBank/DDBJ databases">
        <authorList>
            <person name="Li R."/>
            <person name="Bekaert M."/>
        </authorList>
    </citation>
    <scope>NUCLEOTIDE SEQUENCE</scope>
    <source>
        <strain evidence="10">Farmed</strain>
    </source>
</reference>
<dbReference type="FunFam" id="2.40.70.10:FF:000130">
    <property type="entry name" value="Retrovirus-related Pol polyprotein from transposon opus-like Protein"/>
    <property type="match status" value="1"/>
</dbReference>
<proteinExistence type="predicted"/>
<keyword evidence="1" id="KW-0645">Protease</keyword>
<dbReference type="CDD" id="cd06094">
    <property type="entry name" value="RP_Saci_like"/>
    <property type="match status" value="1"/>
</dbReference>
<dbReference type="FunFam" id="3.10.10.10:FF:000007">
    <property type="entry name" value="Retrovirus-related Pol polyprotein from transposon 17.6-like Protein"/>
    <property type="match status" value="1"/>
</dbReference>
<dbReference type="EMBL" id="CAHIKZ030002394">
    <property type="protein sequence ID" value="CAE1286253.1"/>
    <property type="molecule type" value="Genomic_DNA"/>
</dbReference>
<keyword evidence="4" id="KW-0540">Nuclease</keyword>
<dbReference type="InterPro" id="IPR001969">
    <property type="entry name" value="Aspartic_peptidase_AS"/>
</dbReference>
<dbReference type="PROSITE" id="PS50175">
    <property type="entry name" value="ASP_PROT_RETROV"/>
    <property type="match status" value="1"/>
</dbReference>
<dbReference type="GO" id="GO:0004190">
    <property type="term" value="F:aspartic-type endopeptidase activity"/>
    <property type="evidence" value="ECO:0007669"/>
    <property type="project" value="InterPro"/>
</dbReference>
<dbReference type="InterPro" id="IPR043128">
    <property type="entry name" value="Rev_trsase/Diguanyl_cyclase"/>
</dbReference>
<evidence type="ECO:0000313" key="11">
    <source>
        <dbReference type="Proteomes" id="UP000597762"/>
    </source>
</evidence>
<feature type="domain" description="Peptidase A2" evidence="9">
    <location>
        <begin position="165"/>
        <end position="240"/>
    </location>
</feature>
<evidence type="ECO:0000256" key="8">
    <source>
        <dbReference type="SAM" id="MobiDB-lite"/>
    </source>
</evidence>
<feature type="compositionally biased region" description="Low complexity" evidence="8">
    <location>
        <begin position="508"/>
        <end position="519"/>
    </location>
</feature>
<dbReference type="InterPro" id="IPR001995">
    <property type="entry name" value="Peptidase_A2_cat"/>
</dbReference>
<dbReference type="SUPFAM" id="SSF50630">
    <property type="entry name" value="Acid proteases"/>
    <property type="match status" value="1"/>
</dbReference>
<dbReference type="Gene3D" id="2.40.70.10">
    <property type="entry name" value="Acid Proteases"/>
    <property type="match status" value="1"/>
</dbReference>
<dbReference type="OrthoDB" id="10056300at2759"/>
<name>A0A812D4G8_ACAPH</name>
<evidence type="ECO:0000256" key="3">
    <source>
        <dbReference type="ARBA" id="ARBA00022695"/>
    </source>
</evidence>
<keyword evidence="6" id="KW-0378">Hydrolase</keyword>
<evidence type="ECO:0000259" key="9">
    <source>
        <dbReference type="PROSITE" id="PS50175"/>
    </source>
</evidence>
<keyword evidence="3" id="KW-0548">Nucleotidyltransferase</keyword>
<dbReference type="GO" id="GO:0003964">
    <property type="term" value="F:RNA-directed DNA polymerase activity"/>
    <property type="evidence" value="ECO:0007669"/>
    <property type="project" value="UniProtKB-KW"/>
</dbReference>
<comment type="caution">
    <text evidence="10">The sequence shown here is derived from an EMBL/GenBank/DDBJ whole genome shotgun (WGS) entry which is preliminary data.</text>
</comment>
<feature type="compositionally biased region" description="Low complexity" evidence="8">
    <location>
        <begin position="476"/>
        <end position="492"/>
    </location>
</feature>
<keyword evidence="7" id="KW-0695">RNA-directed DNA polymerase</keyword>
<dbReference type="CDD" id="cd01647">
    <property type="entry name" value="RT_LTR"/>
    <property type="match status" value="1"/>
</dbReference>
<dbReference type="InterPro" id="IPR021109">
    <property type="entry name" value="Peptidase_aspartic_dom_sf"/>
</dbReference>
<dbReference type="PANTHER" id="PTHR24559:SF444">
    <property type="entry name" value="REVERSE TRANSCRIPTASE DOMAIN-CONTAINING PROTEIN"/>
    <property type="match status" value="1"/>
</dbReference>
<evidence type="ECO:0000313" key="10">
    <source>
        <dbReference type="EMBL" id="CAE1286253.1"/>
    </source>
</evidence>
<dbReference type="Gene3D" id="3.30.70.270">
    <property type="match status" value="1"/>
</dbReference>